<dbReference type="KEGG" id="pbro:HOP40_29565"/>
<reference evidence="14 15" key="1">
    <citation type="submission" date="2020-05" db="EMBL/GenBank/DDBJ databases">
        <authorList>
            <person name="Mo P."/>
        </authorList>
    </citation>
    <scope>NUCLEOTIDE SEQUENCE [LARGE SCALE GENOMIC DNA]</scope>
    <source>
        <strain evidence="14 15">Gen01</strain>
    </source>
</reference>
<accession>A0A6M6JQ90</accession>
<dbReference type="GO" id="GO:0008948">
    <property type="term" value="F:oxaloacetate decarboxylase activity"/>
    <property type="evidence" value="ECO:0007669"/>
    <property type="project" value="UniProtKB-EC"/>
</dbReference>
<proteinExistence type="inferred from homology"/>
<comment type="cofactor">
    <cofactor evidence="2">
        <name>a divalent metal cation</name>
        <dbReference type="ChEBI" id="CHEBI:60240"/>
    </cofactor>
</comment>
<evidence type="ECO:0000313" key="15">
    <source>
        <dbReference type="Proteomes" id="UP000505377"/>
    </source>
</evidence>
<organism evidence="14 15">
    <name type="scientific">Pseudonocardia broussonetiae</name>
    <dbReference type="NCBI Taxonomy" id="2736640"/>
    <lineage>
        <taxon>Bacteria</taxon>
        <taxon>Bacillati</taxon>
        <taxon>Actinomycetota</taxon>
        <taxon>Actinomycetes</taxon>
        <taxon>Pseudonocardiales</taxon>
        <taxon>Pseudonocardiaceae</taxon>
        <taxon>Pseudonocardia</taxon>
    </lineage>
</organism>
<evidence type="ECO:0000256" key="8">
    <source>
        <dbReference type="ARBA" id="ARBA00025046"/>
    </source>
</evidence>
<evidence type="ECO:0000256" key="2">
    <source>
        <dbReference type="ARBA" id="ARBA00001968"/>
    </source>
</evidence>
<evidence type="ECO:0000256" key="3">
    <source>
        <dbReference type="ARBA" id="ARBA00008621"/>
    </source>
</evidence>
<evidence type="ECO:0000256" key="9">
    <source>
        <dbReference type="ARBA" id="ARBA00029596"/>
    </source>
</evidence>
<dbReference type="AlphaFoldDB" id="A0A6M6JQ90"/>
<comment type="catalytic activity">
    <reaction evidence="12">
        <text>oxaloacetate + H(+) = pyruvate + CO2</text>
        <dbReference type="Rhea" id="RHEA:15641"/>
        <dbReference type="ChEBI" id="CHEBI:15361"/>
        <dbReference type="ChEBI" id="CHEBI:15378"/>
        <dbReference type="ChEBI" id="CHEBI:16452"/>
        <dbReference type="ChEBI" id="CHEBI:16526"/>
        <dbReference type="EC" id="4.1.1.112"/>
    </reaction>
</comment>
<comment type="subunit">
    <text evidence="4">Homotrimer.</text>
</comment>
<comment type="catalytic activity">
    <reaction evidence="1">
        <text>4-hydroxy-4-methyl-2-oxoglutarate = 2 pyruvate</text>
        <dbReference type="Rhea" id="RHEA:22748"/>
        <dbReference type="ChEBI" id="CHEBI:15361"/>
        <dbReference type="ChEBI" id="CHEBI:58276"/>
        <dbReference type="EC" id="4.1.3.17"/>
    </reaction>
</comment>
<feature type="binding site" evidence="13">
    <location>
        <begin position="93"/>
        <end position="96"/>
    </location>
    <ligand>
        <name>substrate</name>
    </ligand>
</feature>
<comment type="cofactor">
    <cofactor evidence="13">
        <name>Mg(2+)</name>
        <dbReference type="ChEBI" id="CHEBI:18420"/>
    </cofactor>
</comment>
<dbReference type="PANTHER" id="PTHR33254:SF4">
    <property type="entry name" value="4-HYDROXY-4-METHYL-2-OXOGLUTARATE ALDOLASE 3-RELATED"/>
    <property type="match status" value="1"/>
</dbReference>
<protein>
    <recommendedName>
        <fullName evidence="7">Putative 4-hydroxy-4-methyl-2-oxoglutarate aldolase</fullName>
        <ecNumber evidence="6">4.1.1.112</ecNumber>
        <ecNumber evidence="5">4.1.3.17</ecNumber>
    </recommendedName>
    <alternativeName>
        <fullName evidence="11">Oxaloacetate decarboxylase</fullName>
    </alternativeName>
    <alternativeName>
        <fullName evidence="9">Regulator of ribonuclease activity homolog</fullName>
    </alternativeName>
    <alternativeName>
        <fullName evidence="10">RraA-like protein</fullName>
    </alternativeName>
</protein>
<dbReference type="EMBL" id="CP053564">
    <property type="protein sequence ID" value="QJY49393.1"/>
    <property type="molecule type" value="Genomic_DNA"/>
</dbReference>
<gene>
    <name evidence="14" type="ORF">HOP40_29565</name>
</gene>
<dbReference type="GO" id="GO:0046872">
    <property type="term" value="F:metal ion binding"/>
    <property type="evidence" value="ECO:0007669"/>
    <property type="project" value="UniProtKB-KW"/>
</dbReference>
<evidence type="ECO:0000256" key="1">
    <source>
        <dbReference type="ARBA" id="ARBA00001342"/>
    </source>
</evidence>
<dbReference type="RefSeq" id="WP_172165032.1">
    <property type="nucleotide sequence ID" value="NZ_CP053564.1"/>
</dbReference>
<keyword evidence="13" id="KW-0460">Magnesium</keyword>
<dbReference type="InterPro" id="IPR005493">
    <property type="entry name" value="RraA/RraA-like"/>
</dbReference>
<sequence length="223" mass="23763">MPTADQPAPDLARLSGLSTSGVSDALDKLGIRGQALGIAPLDRAFRLAGRAWTLRYGPVGEDRGTVGDYVDDLGPGDVVVLDNQGRLDATVWGDLLTTTAHRRGVAGTVIDGVCRDVDRSVGLGYPVFARGNWMRTGKDRVRVEATQVPVSVGGVRIEPGDLLLGDGDGLVAVPAARIEEVLRAAEEIERAEEAIRRAVEGGASLRDARREHRYHDLQHQGAS</sequence>
<feature type="binding site" evidence="13">
    <location>
        <position position="115"/>
    </location>
    <ligand>
        <name>substrate</name>
    </ligand>
</feature>
<evidence type="ECO:0000256" key="7">
    <source>
        <dbReference type="ARBA" id="ARBA00016549"/>
    </source>
</evidence>
<dbReference type="PANTHER" id="PTHR33254">
    <property type="entry name" value="4-HYDROXY-4-METHYL-2-OXOGLUTARATE ALDOLASE 3-RELATED"/>
    <property type="match status" value="1"/>
</dbReference>
<name>A0A6M6JQ90_9PSEU</name>
<evidence type="ECO:0000256" key="12">
    <source>
        <dbReference type="ARBA" id="ARBA00047973"/>
    </source>
</evidence>
<evidence type="ECO:0000256" key="11">
    <source>
        <dbReference type="ARBA" id="ARBA00032305"/>
    </source>
</evidence>
<evidence type="ECO:0000256" key="5">
    <source>
        <dbReference type="ARBA" id="ARBA00012213"/>
    </source>
</evidence>
<dbReference type="CDD" id="cd16841">
    <property type="entry name" value="RraA_family"/>
    <property type="match status" value="1"/>
</dbReference>
<keyword evidence="15" id="KW-1185">Reference proteome</keyword>
<comment type="function">
    <text evidence="8">Catalyzes the aldol cleavage of 4-hydroxy-4-methyl-2-oxoglutarate (HMG) into 2 molecules of pyruvate. Also contains a secondary oxaloacetate (OAA) decarboxylase activity due to the common pyruvate enolate transition state formed following C-C bond cleavage in the retro-aldol and decarboxylation reactions.</text>
</comment>
<evidence type="ECO:0000256" key="4">
    <source>
        <dbReference type="ARBA" id="ARBA00011233"/>
    </source>
</evidence>
<feature type="binding site" evidence="13">
    <location>
        <position position="116"/>
    </location>
    <ligand>
        <name>Mg(2+)</name>
        <dbReference type="ChEBI" id="CHEBI:18420"/>
    </ligand>
</feature>
<evidence type="ECO:0000256" key="13">
    <source>
        <dbReference type="PIRSR" id="PIRSR605493-1"/>
    </source>
</evidence>
<dbReference type="EC" id="4.1.3.17" evidence="5"/>
<comment type="similarity">
    <text evidence="3">Belongs to the class II aldolase/RraA-like family.</text>
</comment>
<evidence type="ECO:0000256" key="6">
    <source>
        <dbReference type="ARBA" id="ARBA00012947"/>
    </source>
</evidence>
<keyword evidence="13" id="KW-0479">Metal-binding</keyword>
<evidence type="ECO:0000256" key="10">
    <source>
        <dbReference type="ARBA" id="ARBA00030169"/>
    </source>
</evidence>
<dbReference type="Gene3D" id="3.50.30.40">
    <property type="entry name" value="Ribonuclease E inhibitor RraA/RraA-like"/>
    <property type="match status" value="1"/>
</dbReference>
<dbReference type="SUPFAM" id="SSF89562">
    <property type="entry name" value="RraA-like"/>
    <property type="match status" value="1"/>
</dbReference>
<dbReference type="GO" id="GO:0047443">
    <property type="term" value="F:4-hydroxy-4-methyl-2-oxoglutarate aldolase activity"/>
    <property type="evidence" value="ECO:0007669"/>
    <property type="project" value="UniProtKB-EC"/>
</dbReference>
<dbReference type="EC" id="4.1.1.112" evidence="6"/>
<dbReference type="InterPro" id="IPR036704">
    <property type="entry name" value="RraA/RraA-like_sf"/>
</dbReference>
<dbReference type="Pfam" id="PF03737">
    <property type="entry name" value="RraA-like"/>
    <property type="match status" value="1"/>
</dbReference>
<evidence type="ECO:0000313" key="14">
    <source>
        <dbReference type="EMBL" id="QJY49393.1"/>
    </source>
</evidence>
<dbReference type="Proteomes" id="UP000505377">
    <property type="component" value="Chromosome"/>
</dbReference>